<dbReference type="Pfam" id="PF13462">
    <property type="entry name" value="Thioredoxin_4"/>
    <property type="match status" value="1"/>
</dbReference>
<dbReference type="GO" id="GO:0016491">
    <property type="term" value="F:oxidoreductase activity"/>
    <property type="evidence" value="ECO:0007669"/>
    <property type="project" value="UniProtKB-KW"/>
</dbReference>
<evidence type="ECO:0000256" key="6">
    <source>
        <dbReference type="SAM" id="MobiDB-lite"/>
    </source>
</evidence>
<proteinExistence type="inferred from homology"/>
<evidence type="ECO:0000259" key="8">
    <source>
        <dbReference type="Pfam" id="PF13462"/>
    </source>
</evidence>
<dbReference type="PANTHER" id="PTHR13887">
    <property type="entry name" value="GLUTATHIONE S-TRANSFERASE KAPPA"/>
    <property type="match status" value="1"/>
</dbReference>
<keyword evidence="7" id="KW-1133">Transmembrane helix</keyword>
<evidence type="ECO:0000256" key="5">
    <source>
        <dbReference type="ARBA" id="ARBA00023284"/>
    </source>
</evidence>
<dbReference type="InterPro" id="IPR036249">
    <property type="entry name" value="Thioredoxin-like_sf"/>
</dbReference>
<dbReference type="CDD" id="cd02972">
    <property type="entry name" value="DsbA_family"/>
    <property type="match status" value="1"/>
</dbReference>
<evidence type="ECO:0000313" key="10">
    <source>
        <dbReference type="Proteomes" id="UP001183607"/>
    </source>
</evidence>
<keyword evidence="5" id="KW-0676">Redox-active center</keyword>
<feature type="region of interest" description="Disordered" evidence="6">
    <location>
        <begin position="1"/>
        <end position="27"/>
    </location>
</feature>
<sequence>MSEKNRQGKLSARDRIAADRRREEAREKRRKSLVMGAVVLGVLVVVGGVGAAVTIGKKGSTDSAGPVVAPKGATGEDGLAIPLGEKSAPSVLTIWEDFRCPACAQFENGFRSAVHELTASGKLRVEYHLATLIDGNMGGSGSATAANAALCAQDEGKFPAYHDVLYANQPAETTDPYAEPDKLLALAKKVKGLDTPAFRDCVSGNTHRAWVAKSNEKFQQGDFRGTPTVILDGKDVFKNPKPAFTPERLRELVEEKAAKG</sequence>
<name>A0ABD5E9P3_9ACTN</name>
<dbReference type="PANTHER" id="PTHR13887:SF14">
    <property type="entry name" value="DISULFIDE BOND FORMATION PROTEIN D"/>
    <property type="match status" value="1"/>
</dbReference>
<keyword evidence="4" id="KW-1015">Disulfide bond</keyword>
<reference evidence="10" key="1">
    <citation type="submission" date="2023-07" db="EMBL/GenBank/DDBJ databases">
        <title>30 novel species of actinomycetes from the DSMZ collection.</title>
        <authorList>
            <person name="Nouioui I."/>
        </authorList>
    </citation>
    <scope>NUCLEOTIDE SEQUENCE [LARGE SCALE GENOMIC DNA]</scope>
    <source>
        <strain evidence="10">DSM 41982</strain>
    </source>
</reference>
<dbReference type="EMBL" id="JAVRER010000035">
    <property type="protein sequence ID" value="MDT0417927.1"/>
    <property type="molecule type" value="Genomic_DNA"/>
</dbReference>
<evidence type="ECO:0000313" key="9">
    <source>
        <dbReference type="EMBL" id="MDT0417927.1"/>
    </source>
</evidence>
<evidence type="ECO:0000256" key="4">
    <source>
        <dbReference type="ARBA" id="ARBA00023157"/>
    </source>
</evidence>
<keyword evidence="3" id="KW-0560">Oxidoreductase</keyword>
<evidence type="ECO:0000256" key="3">
    <source>
        <dbReference type="ARBA" id="ARBA00023002"/>
    </source>
</evidence>
<keyword evidence="2" id="KW-0732">Signal</keyword>
<evidence type="ECO:0000256" key="1">
    <source>
        <dbReference type="ARBA" id="ARBA00005791"/>
    </source>
</evidence>
<comment type="caution">
    <text evidence="9">The sequence shown here is derived from an EMBL/GenBank/DDBJ whole genome shotgun (WGS) entry which is preliminary data.</text>
</comment>
<comment type="similarity">
    <text evidence="1">Belongs to the thioredoxin family. DsbA subfamily.</text>
</comment>
<keyword evidence="7" id="KW-0812">Transmembrane</keyword>
<dbReference type="Proteomes" id="UP001183607">
    <property type="component" value="Unassembled WGS sequence"/>
</dbReference>
<evidence type="ECO:0000256" key="2">
    <source>
        <dbReference type="ARBA" id="ARBA00022729"/>
    </source>
</evidence>
<dbReference type="RefSeq" id="WP_175417582.1">
    <property type="nucleotide sequence ID" value="NZ_JAVRER010000035.1"/>
</dbReference>
<feature type="domain" description="Thioredoxin-like fold" evidence="8">
    <location>
        <begin position="83"/>
        <end position="254"/>
    </location>
</feature>
<dbReference type="AlphaFoldDB" id="A0ABD5E9P3"/>
<protein>
    <submittedName>
        <fullName evidence="9">Thioredoxin domain-containing protein</fullName>
    </submittedName>
</protein>
<organism evidence="9 10">
    <name type="scientific">Streptomyces evansiae</name>
    <dbReference type="NCBI Taxonomy" id="3075535"/>
    <lineage>
        <taxon>Bacteria</taxon>
        <taxon>Bacillati</taxon>
        <taxon>Actinomycetota</taxon>
        <taxon>Actinomycetes</taxon>
        <taxon>Kitasatosporales</taxon>
        <taxon>Streptomycetaceae</taxon>
        <taxon>Streptomyces</taxon>
    </lineage>
</organism>
<gene>
    <name evidence="9" type="ORF">RM574_20805</name>
</gene>
<dbReference type="SUPFAM" id="SSF52833">
    <property type="entry name" value="Thioredoxin-like"/>
    <property type="match status" value="1"/>
</dbReference>
<feature type="transmembrane region" description="Helical" evidence="7">
    <location>
        <begin position="32"/>
        <end position="53"/>
    </location>
</feature>
<evidence type="ECO:0000256" key="7">
    <source>
        <dbReference type="SAM" id="Phobius"/>
    </source>
</evidence>
<dbReference type="Gene3D" id="3.40.30.10">
    <property type="entry name" value="Glutaredoxin"/>
    <property type="match status" value="1"/>
</dbReference>
<dbReference type="InterPro" id="IPR012336">
    <property type="entry name" value="Thioredoxin-like_fold"/>
</dbReference>
<keyword evidence="7" id="KW-0472">Membrane</keyword>
<accession>A0ABD5E9P3</accession>